<evidence type="ECO:0000313" key="4">
    <source>
        <dbReference type="EMBL" id="TGE25165.1"/>
    </source>
</evidence>
<reference evidence="4 5" key="1">
    <citation type="submission" date="2019-04" db="EMBL/GenBank/DDBJ databases">
        <authorList>
            <person name="Feng G."/>
            <person name="Zhang J."/>
            <person name="Zhu H."/>
        </authorList>
    </citation>
    <scope>NUCLEOTIDE SEQUENCE [LARGE SCALE GENOMIC DNA]</scope>
    <source>
        <strain evidence="4 5">JCM 31653</strain>
    </source>
</reference>
<name>A0A4Z0Q659_9BACT</name>
<dbReference type="OrthoDB" id="9816340at2"/>
<accession>A0A4Z0Q659</accession>
<dbReference type="RefSeq" id="WP_135462744.1">
    <property type="nucleotide sequence ID" value="NZ_SRLC01000001.1"/>
</dbReference>
<keyword evidence="1" id="KW-0862">Zinc</keyword>
<proteinExistence type="predicted"/>
<evidence type="ECO:0000256" key="2">
    <source>
        <dbReference type="SAM" id="MobiDB-lite"/>
    </source>
</evidence>
<dbReference type="AlphaFoldDB" id="A0A4Z0Q659"/>
<evidence type="ECO:0000313" key="5">
    <source>
        <dbReference type="Proteomes" id="UP000297549"/>
    </source>
</evidence>
<keyword evidence="5" id="KW-1185">Reference proteome</keyword>
<evidence type="ECO:0000259" key="3">
    <source>
        <dbReference type="PROSITE" id="PS50966"/>
    </source>
</evidence>
<dbReference type="InterPro" id="IPR007527">
    <property type="entry name" value="Znf_SWIM"/>
</dbReference>
<gene>
    <name evidence="4" type="ORF">E5K00_08200</name>
</gene>
<keyword evidence="1" id="KW-0479">Metal-binding</keyword>
<protein>
    <submittedName>
        <fullName evidence="4">SWIM zinc finger family protein</fullName>
    </submittedName>
</protein>
<dbReference type="EMBL" id="SRLC01000001">
    <property type="protein sequence ID" value="TGE25165.1"/>
    <property type="molecule type" value="Genomic_DNA"/>
</dbReference>
<organism evidence="4 5">
    <name type="scientific">Hymenobacter aquaticus</name>
    <dbReference type="NCBI Taxonomy" id="1867101"/>
    <lineage>
        <taxon>Bacteria</taxon>
        <taxon>Pseudomonadati</taxon>
        <taxon>Bacteroidota</taxon>
        <taxon>Cytophagia</taxon>
        <taxon>Cytophagales</taxon>
        <taxon>Hymenobacteraceae</taxon>
        <taxon>Hymenobacter</taxon>
    </lineage>
</organism>
<dbReference type="PROSITE" id="PS50966">
    <property type="entry name" value="ZF_SWIM"/>
    <property type="match status" value="1"/>
</dbReference>
<feature type="domain" description="SWIM-type" evidence="3">
    <location>
        <begin position="52"/>
        <end position="85"/>
    </location>
</feature>
<dbReference type="GO" id="GO:0008270">
    <property type="term" value="F:zinc ion binding"/>
    <property type="evidence" value="ECO:0007669"/>
    <property type="project" value="UniProtKB-KW"/>
</dbReference>
<evidence type="ECO:0000256" key="1">
    <source>
        <dbReference type="PROSITE-ProRule" id="PRU00325"/>
    </source>
</evidence>
<keyword evidence="1" id="KW-0863">Zinc-finger</keyword>
<comment type="caution">
    <text evidence="4">The sequence shown here is derived from an EMBL/GenBank/DDBJ whole genome shotgun (WGS) entry which is preliminary data.</text>
</comment>
<dbReference type="Proteomes" id="UP000297549">
    <property type="component" value="Unassembled WGS sequence"/>
</dbReference>
<sequence>MTWTEEQVRALVTDAGTLKRGQELTSPAKWANLGQTNTAAWGECAGSGAKPYLTGIDLTEPAFKCSCPSRVFPCKHGVGLLLLLARQPALLAPGTPPAWLAEWLDKRQTRQQEQVGKTVATAESPAPTAADPAAREKREAQRLQRMSRSAAELEAWLVDLIRSGLGSLEKQPGSYWHNQAARLVDGQLPGLATTVRELAGLRHAGPDWPERLLARLGELYLLVRAFQNLPQLPPDARQEVLQQVGITQKKEELLTASPAVADTWDVAGQLTWEEDRLTARRTWLRGRATGRFALILEYAFGSQSFPTALVPGGSYDGAVVFYPGLAVLRATPVQLTFQGLSSGARPELGPTQLLDDYAHALARNPWLREWPAFLSAVRPVLRPDETWALAHETEPGLLPLQLGASTEAWQMLAVGGGASLTFFGEWNGRAFRPLSYWPTAVTATPARP</sequence>
<feature type="region of interest" description="Disordered" evidence="2">
    <location>
        <begin position="111"/>
        <end position="135"/>
    </location>
</feature>